<evidence type="ECO:0000256" key="1">
    <source>
        <dbReference type="SAM" id="SignalP"/>
    </source>
</evidence>
<evidence type="ECO:0000313" key="3">
    <source>
        <dbReference type="Proteomes" id="UP001629113"/>
    </source>
</evidence>
<keyword evidence="1" id="KW-0732">Signal</keyword>
<dbReference type="EMBL" id="JBFCZG010000003">
    <property type="protein sequence ID" value="KAL3424569.1"/>
    <property type="molecule type" value="Genomic_DNA"/>
</dbReference>
<proteinExistence type="predicted"/>
<evidence type="ECO:0000313" key="2">
    <source>
        <dbReference type="EMBL" id="KAL3424569.1"/>
    </source>
</evidence>
<gene>
    <name evidence="2" type="ORF">PVAG01_03850</name>
</gene>
<feature type="signal peptide" evidence="1">
    <location>
        <begin position="1"/>
        <end position="19"/>
    </location>
</feature>
<dbReference type="Proteomes" id="UP001629113">
    <property type="component" value="Unassembled WGS sequence"/>
</dbReference>
<keyword evidence="3" id="KW-1185">Reference proteome</keyword>
<protein>
    <submittedName>
        <fullName evidence="2">Uncharacterized protein</fullName>
    </submittedName>
</protein>
<feature type="chain" id="PRO_5047247978" evidence="1">
    <location>
        <begin position="20"/>
        <end position="140"/>
    </location>
</feature>
<sequence>MRFSTIAATLLTAVPLAAADFHFGIVDYIVTTATNRYAVILPASQTSCLDAYDFYPHGPGGFGNITAGFITLAICGKEIVLEPSTGEWYTHAREIESGTCDFINGTSGIRTESCKTAPFQSAATYLDLLSCTSDICLEEL</sequence>
<comment type="caution">
    <text evidence="2">The sequence shown here is derived from an EMBL/GenBank/DDBJ whole genome shotgun (WGS) entry which is preliminary data.</text>
</comment>
<reference evidence="2 3" key="1">
    <citation type="submission" date="2024-06" db="EMBL/GenBank/DDBJ databases">
        <title>Complete genome of Phlyctema vagabunda strain 19-DSS-EL-015.</title>
        <authorList>
            <person name="Fiorenzani C."/>
        </authorList>
    </citation>
    <scope>NUCLEOTIDE SEQUENCE [LARGE SCALE GENOMIC DNA]</scope>
    <source>
        <strain evidence="2 3">19-DSS-EL-015</strain>
    </source>
</reference>
<accession>A0ABR4PML0</accession>
<name>A0ABR4PML0_9HELO</name>
<organism evidence="2 3">
    <name type="scientific">Phlyctema vagabunda</name>
    <dbReference type="NCBI Taxonomy" id="108571"/>
    <lineage>
        <taxon>Eukaryota</taxon>
        <taxon>Fungi</taxon>
        <taxon>Dikarya</taxon>
        <taxon>Ascomycota</taxon>
        <taxon>Pezizomycotina</taxon>
        <taxon>Leotiomycetes</taxon>
        <taxon>Helotiales</taxon>
        <taxon>Dermateaceae</taxon>
        <taxon>Phlyctema</taxon>
    </lineage>
</organism>